<proteinExistence type="predicted"/>
<dbReference type="Proteomes" id="UP000460549">
    <property type="component" value="Unassembled WGS sequence"/>
</dbReference>
<comment type="caution">
    <text evidence="2">The sequence shown here is derived from an EMBL/GenBank/DDBJ whole genome shotgun (WGS) entry which is preliminary data.</text>
</comment>
<reference evidence="2 3" key="1">
    <citation type="submission" date="2019-08" db="EMBL/GenBank/DDBJ databases">
        <title>In-depth cultivation of the pig gut microbiome towards novel bacterial diversity and tailored functional studies.</title>
        <authorList>
            <person name="Wylensek D."/>
            <person name="Hitch T.C.A."/>
            <person name="Clavel T."/>
        </authorList>
    </citation>
    <scope>NUCLEOTIDE SEQUENCE [LARGE SCALE GENOMIC DNA]</scope>
    <source>
        <strain evidence="2 3">NM-380-WT-3C1</strain>
    </source>
</reference>
<organism evidence="2 3">
    <name type="scientific">Bullifex porci</name>
    <dbReference type="NCBI Taxonomy" id="2606638"/>
    <lineage>
        <taxon>Bacteria</taxon>
        <taxon>Pseudomonadati</taxon>
        <taxon>Spirochaetota</taxon>
        <taxon>Spirochaetia</taxon>
        <taxon>Spirochaetales</taxon>
        <taxon>Spirochaetaceae</taxon>
        <taxon>Bullifex</taxon>
    </lineage>
</organism>
<name>A0A7X2TR96_9SPIO</name>
<keyword evidence="3" id="KW-1185">Reference proteome</keyword>
<gene>
    <name evidence="2" type="ORF">FYJ80_07360</name>
</gene>
<dbReference type="EMBL" id="VUNN01000013">
    <property type="protein sequence ID" value="MSU06592.1"/>
    <property type="molecule type" value="Genomic_DNA"/>
</dbReference>
<feature type="chain" id="PRO_5031373563" evidence="1">
    <location>
        <begin position="20"/>
        <end position="184"/>
    </location>
</feature>
<dbReference type="AlphaFoldDB" id="A0A7X2TR96"/>
<evidence type="ECO:0000313" key="3">
    <source>
        <dbReference type="Proteomes" id="UP000460549"/>
    </source>
</evidence>
<accession>A0A7X2TR96</accession>
<sequence length="184" mass="20515">MIAKLAVILLLALSLFSCEKEGFSVDTAKLIHEAVYSDGEKIEEKVKFSSILSSDGKYELTLTDPSNSISFTSSLSKEGEYYRSEELKITAYSTFLKGEYSYTIIKDDGTEFSGVVSLDYDETYPLSYNDDVDYLEAYLDGALIAETDGSSYPPYSDKLILYKEDSRNNRISSIISLSSSDHLP</sequence>
<evidence type="ECO:0000313" key="2">
    <source>
        <dbReference type="EMBL" id="MSU06592.1"/>
    </source>
</evidence>
<keyword evidence="1" id="KW-0732">Signal</keyword>
<protein>
    <submittedName>
        <fullName evidence="2">Uncharacterized protein</fullName>
    </submittedName>
</protein>
<dbReference type="RefSeq" id="WP_154425563.1">
    <property type="nucleotide sequence ID" value="NZ_VUNN01000013.1"/>
</dbReference>
<evidence type="ECO:0000256" key="1">
    <source>
        <dbReference type="SAM" id="SignalP"/>
    </source>
</evidence>
<dbReference type="PROSITE" id="PS51257">
    <property type="entry name" value="PROKAR_LIPOPROTEIN"/>
    <property type="match status" value="1"/>
</dbReference>
<feature type="signal peptide" evidence="1">
    <location>
        <begin position="1"/>
        <end position="19"/>
    </location>
</feature>